<dbReference type="GO" id="GO:0031507">
    <property type="term" value="P:heterochromatin formation"/>
    <property type="evidence" value="ECO:0007669"/>
    <property type="project" value="TreeGrafter"/>
</dbReference>
<keyword evidence="10" id="KW-1185">Reference proteome</keyword>
<keyword evidence="5" id="KW-0804">Transcription</keyword>
<dbReference type="SMART" id="SM00317">
    <property type="entry name" value="SET"/>
    <property type="match status" value="1"/>
</dbReference>
<dbReference type="Pfam" id="PF18264">
    <property type="entry name" value="preSET_CXC"/>
    <property type="match status" value="1"/>
</dbReference>
<evidence type="ECO:0000256" key="3">
    <source>
        <dbReference type="ARBA" id="ARBA00022691"/>
    </source>
</evidence>
<dbReference type="Pfam" id="PF00856">
    <property type="entry name" value="SET"/>
    <property type="match status" value="1"/>
</dbReference>
<dbReference type="GO" id="GO:0035098">
    <property type="term" value="C:ESC/E(Z) complex"/>
    <property type="evidence" value="ECO:0007669"/>
    <property type="project" value="TreeGrafter"/>
</dbReference>
<evidence type="ECO:0000256" key="4">
    <source>
        <dbReference type="ARBA" id="ARBA00023015"/>
    </source>
</evidence>
<comment type="caution">
    <text evidence="9">The sequence shown here is derived from an EMBL/GenBank/DDBJ whole genome shotgun (WGS) entry which is preliminary data.</text>
</comment>
<gene>
    <name evidence="9" type="ORF">R3P38DRAFT_2888372</name>
</gene>
<evidence type="ECO:0000259" key="8">
    <source>
        <dbReference type="PROSITE" id="PS51633"/>
    </source>
</evidence>
<dbReference type="PANTHER" id="PTHR45747">
    <property type="entry name" value="HISTONE-LYSINE N-METHYLTRANSFERASE E(Z)"/>
    <property type="match status" value="1"/>
</dbReference>
<dbReference type="PROSITE" id="PS50280">
    <property type="entry name" value="SET"/>
    <property type="match status" value="1"/>
</dbReference>
<evidence type="ECO:0000256" key="6">
    <source>
        <dbReference type="ARBA" id="ARBA00048568"/>
    </source>
</evidence>
<dbReference type="InterPro" id="IPR045318">
    <property type="entry name" value="EZH1/2-like"/>
</dbReference>
<evidence type="ECO:0000313" key="10">
    <source>
        <dbReference type="Proteomes" id="UP001362999"/>
    </source>
</evidence>
<dbReference type="InterPro" id="IPR041355">
    <property type="entry name" value="Pre-SET_CXC"/>
</dbReference>
<dbReference type="Gene3D" id="2.170.270.10">
    <property type="entry name" value="SET domain"/>
    <property type="match status" value="1"/>
</dbReference>
<evidence type="ECO:0000313" key="9">
    <source>
        <dbReference type="EMBL" id="KAK7042070.1"/>
    </source>
</evidence>
<keyword evidence="2" id="KW-0808">Transferase</keyword>
<comment type="catalytic activity">
    <reaction evidence="6">
        <text>L-lysyl(27)-[histone H3] + 3 S-adenosyl-L-methionine = N(6),N(6),N(6)-trimethyl-L-lysyl(27)-[histone H3] + 3 S-adenosyl-L-homocysteine + 3 H(+)</text>
        <dbReference type="Rhea" id="RHEA:60292"/>
        <dbReference type="Rhea" id="RHEA-COMP:15535"/>
        <dbReference type="Rhea" id="RHEA-COMP:15548"/>
        <dbReference type="ChEBI" id="CHEBI:15378"/>
        <dbReference type="ChEBI" id="CHEBI:29969"/>
        <dbReference type="ChEBI" id="CHEBI:57856"/>
        <dbReference type="ChEBI" id="CHEBI:59789"/>
        <dbReference type="ChEBI" id="CHEBI:61961"/>
        <dbReference type="EC" id="2.1.1.356"/>
    </reaction>
</comment>
<dbReference type="AlphaFoldDB" id="A0AAW0CSN9"/>
<protein>
    <submittedName>
        <fullName evidence="9">Pre-mRNA splicing factor</fullName>
    </submittedName>
</protein>
<proteinExistence type="predicted"/>
<accession>A0AAW0CSN9</accession>
<sequence>MSTDPEPNQRFIDAQKLVKKVFDDLCAEYRLWKSDYVAKALQQATRPKPAQNLAVFPEISESLSIGTNGTPAPPSPTLASIEVWDSDTETTTEVPMQIFRVVKPFAALAEQEFCTPTARNIFLGDDPHNMPFLPFPEDPSFNHNRYAEEYKGFSWEQQPSLDHPDLETVVVEAARRLHNEHGMLYQHIDETGILPLELLDRDGMRGMIYLSRRRDFPDWPPGLPASQKMLQHDVPEPTSNPPDKSLGLLVSMFCTNLNCNVGFCSTHLDPTSMPLTEPPQIRGQRFKELLQTPCGEDCFLVKTFDHDQTTLQWVDNDTQLLRTVLDFSPDTEPCDLAVICDKPCFEVFAQRRLCIPDESIKKVKPKTKPKPKPIRSKSSLFDDLDTRRFTPGKPCRHDGPCDSTTNCICYINKAHCESGCRCSRKCIRRWAGCACTISKVSRRNNSDICRTKRCACFLAHRECDPEICGKCQAKDAEVTICQNTDIQRGRWKRTKVAPARYGMGLFMEEAAGVDDLIIEYVGELIYEPTAESREPIAEHRGRNYLFELNNTLAIDGTYAANNARFINHDAQKANAECKVRMVNGEHRIGIYATRPLRPGEEILFNYGNQFFPVPAKGTEAAS</sequence>
<evidence type="ECO:0000256" key="5">
    <source>
        <dbReference type="ARBA" id="ARBA00023163"/>
    </source>
</evidence>
<dbReference type="SMART" id="SM01114">
    <property type="entry name" value="CXC"/>
    <property type="match status" value="1"/>
</dbReference>
<dbReference type="PANTHER" id="PTHR45747:SF4">
    <property type="entry name" value="HISTONE-LYSINE N-METHYLTRANSFERASE E(Z)"/>
    <property type="match status" value="1"/>
</dbReference>
<keyword evidence="1" id="KW-0489">Methyltransferase</keyword>
<dbReference type="InterPro" id="IPR001214">
    <property type="entry name" value="SET_dom"/>
</dbReference>
<name>A0AAW0CSN9_9AGAR</name>
<keyword evidence="4" id="KW-0805">Transcription regulation</keyword>
<dbReference type="Proteomes" id="UP001362999">
    <property type="component" value="Unassembled WGS sequence"/>
</dbReference>
<evidence type="ECO:0000259" key="7">
    <source>
        <dbReference type="PROSITE" id="PS50280"/>
    </source>
</evidence>
<feature type="domain" description="CXC" evidence="8">
    <location>
        <begin position="375"/>
        <end position="488"/>
    </location>
</feature>
<dbReference type="GO" id="GO:0003682">
    <property type="term" value="F:chromatin binding"/>
    <property type="evidence" value="ECO:0007669"/>
    <property type="project" value="TreeGrafter"/>
</dbReference>
<dbReference type="InterPro" id="IPR033467">
    <property type="entry name" value="Tesmin/TSO1-like_CXC"/>
</dbReference>
<reference evidence="9 10" key="1">
    <citation type="journal article" date="2024" name="J Genomics">
        <title>Draft genome sequencing and assembly of Favolaschia claudopus CIRM-BRFM 2984 isolated from oak limbs.</title>
        <authorList>
            <person name="Navarro D."/>
            <person name="Drula E."/>
            <person name="Chaduli D."/>
            <person name="Cazenave R."/>
            <person name="Ahrendt S."/>
            <person name="Wang J."/>
            <person name="Lipzen A."/>
            <person name="Daum C."/>
            <person name="Barry K."/>
            <person name="Grigoriev I.V."/>
            <person name="Favel A."/>
            <person name="Rosso M.N."/>
            <person name="Martin F."/>
        </authorList>
    </citation>
    <scope>NUCLEOTIDE SEQUENCE [LARGE SCALE GENOMIC DNA]</scope>
    <source>
        <strain evidence="9 10">CIRM-BRFM 2984</strain>
    </source>
</reference>
<keyword evidence="3" id="KW-0949">S-adenosyl-L-methionine</keyword>
<organism evidence="9 10">
    <name type="scientific">Favolaschia claudopus</name>
    <dbReference type="NCBI Taxonomy" id="2862362"/>
    <lineage>
        <taxon>Eukaryota</taxon>
        <taxon>Fungi</taxon>
        <taxon>Dikarya</taxon>
        <taxon>Basidiomycota</taxon>
        <taxon>Agaricomycotina</taxon>
        <taxon>Agaricomycetes</taxon>
        <taxon>Agaricomycetidae</taxon>
        <taxon>Agaricales</taxon>
        <taxon>Marasmiineae</taxon>
        <taxon>Mycenaceae</taxon>
        <taxon>Favolaschia</taxon>
    </lineage>
</organism>
<dbReference type="SUPFAM" id="SSF82199">
    <property type="entry name" value="SET domain"/>
    <property type="match status" value="1"/>
</dbReference>
<dbReference type="GO" id="GO:0032259">
    <property type="term" value="P:methylation"/>
    <property type="evidence" value="ECO:0007669"/>
    <property type="project" value="UniProtKB-KW"/>
</dbReference>
<dbReference type="PROSITE" id="PS51633">
    <property type="entry name" value="CXC"/>
    <property type="match status" value="1"/>
</dbReference>
<dbReference type="InterPro" id="IPR046341">
    <property type="entry name" value="SET_dom_sf"/>
</dbReference>
<feature type="domain" description="SET" evidence="7">
    <location>
        <begin position="476"/>
        <end position="607"/>
    </location>
</feature>
<dbReference type="InterPro" id="IPR026489">
    <property type="entry name" value="CXC_dom"/>
</dbReference>
<dbReference type="EMBL" id="JAWWNJ010000013">
    <property type="protein sequence ID" value="KAK7042070.1"/>
    <property type="molecule type" value="Genomic_DNA"/>
</dbReference>
<dbReference type="GO" id="GO:0140951">
    <property type="term" value="F:histone H3K27 trimethyltransferase activity"/>
    <property type="evidence" value="ECO:0007669"/>
    <property type="project" value="UniProtKB-EC"/>
</dbReference>
<evidence type="ECO:0000256" key="2">
    <source>
        <dbReference type="ARBA" id="ARBA00022679"/>
    </source>
</evidence>
<evidence type="ECO:0000256" key="1">
    <source>
        <dbReference type="ARBA" id="ARBA00022603"/>
    </source>
</evidence>